<gene>
    <name evidence="2" type="ORF">JOF47_003986</name>
</gene>
<dbReference type="Proteomes" id="UP001296993">
    <property type="component" value="Unassembled WGS sequence"/>
</dbReference>
<evidence type="ECO:0000313" key="2">
    <source>
        <dbReference type="EMBL" id="MBP2388413.1"/>
    </source>
</evidence>
<keyword evidence="3" id="KW-1185">Reference proteome</keyword>
<sequence>MTIQFVLGGPILDSDSRSFVHDHMVVVQDGCFTAVEPASQLPSDARNIIDADGGHIIPGLIDSHFHLMSRSGVEADAKLITTSVVDGVITARRAIESGVTTVRDPGCKHRGIHAFRDEIAAGRVLGPRAFTAGPNIVGRGAPIDWRNHFADGTDEVRRAVREERLAGADLIKLVLSHTTGDSDWTTCLRYLNDEEIATAVAEAHLLGARVGCHCEGLDAARAAVNAGIDVIDHGLALDEALVTQMADQGTYYVPTLWAFSTNTHLSIGKTITEDRAAVYEERIARVHKESVQRAMAAGVHIAAGSDPIHWIPARDVLVCELEALVGAGMAKIDALLAATKVAAAAIGAPNIGSISAGNLADLVIVDGDPTSDLRALARPRLVMKDGNVVVDLRDERTSAQLWAEIATGQPASDRQPEIWLARN</sequence>
<dbReference type="Pfam" id="PF01979">
    <property type="entry name" value="Amidohydro_1"/>
    <property type="match status" value="1"/>
</dbReference>
<dbReference type="EMBL" id="JAGIOF010000003">
    <property type="protein sequence ID" value="MBP2388413.1"/>
    <property type="molecule type" value="Genomic_DNA"/>
</dbReference>
<dbReference type="PANTHER" id="PTHR43135">
    <property type="entry name" value="ALPHA-D-RIBOSE 1-METHYLPHOSPHONATE 5-TRIPHOSPHATE DIPHOSPHATASE"/>
    <property type="match status" value="1"/>
</dbReference>
<feature type="domain" description="Amidohydrolase-related" evidence="1">
    <location>
        <begin position="56"/>
        <end position="389"/>
    </location>
</feature>
<dbReference type="RefSeq" id="WP_210002006.1">
    <property type="nucleotide sequence ID" value="NZ_BAAAJY010000001.1"/>
</dbReference>
<reference evidence="2 3" key="1">
    <citation type="submission" date="2021-03" db="EMBL/GenBank/DDBJ databases">
        <title>Sequencing the genomes of 1000 actinobacteria strains.</title>
        <authorList>
            <person name="Klenk H.-P."/>
        </authorList>
    </citation>
    <scope>NUCLEOTIDE SEQUENCE [LARGE SCALE GENOMIC DNA]</scope>
    <source>
        <strain evidence="2 3">DSM 15797</strain>
    </source>
</reference>
<dbReference type="InterPro" id="IPR051781">
    <property type="entry name" value="Metallo-dep_Hydrolase"/>
</dbReference>
<dbReference type="InterPro" id="IPR006680">
    <property type="entry name" value="Amidohydro-rel"/>
</dbReference>
<dbReference type="SUPFAM" id="SSF51338">
    <property type="entry name" value="Composite domain of metallo-dependent hydrolases"/>
    <property type="match status" value="1"/>
</dbReference>
<dbReference type="PANTHER" id="PTHR43135:SF3">
    <property type="entry name" value="ALPHA-D-RIBOSE 1-METHYLPHOSPHONATE 5-TRIPHOSPHATE DIPHOSPHATASE"/>
    <property type="match status" value="1"/>
</dbReference>
<dbReference type="Gene3D" id="3.20.20.140">
    <property type="entry name" value="Metal-dependent hydrolases"/>
    <property type="match status" value="1"/>
</dbReference>
<name>A0ABS4XJ26_9MICC</name>
<dbReference type="InterPro" id="IPR011059">
    <property type="entry name" value="Metal-dep_hydrolase_composite"/>
</dbReference>
<protein>
    <submittedName>
        <fullName evidence="2">Imidazolonepropionase-like amidohydrolase</fullName>
    </submittedName>
</protein>
<comment type="caution">
    <text evidence="2">The sequence shown here is derived from an EMBL/GenBank/DDBJ whole genome shotgun (WGS) entry which is preliminary data.</text>
</comment>
<evidence type="ECO:0000259" key="1">
    <source>
        <dbReference type="Pfam" id="PF01979"/>
    </source>
</evidence>
<organism evidence="2 3">
    <name type="scientific">Paeniglutamicibacter kerguelensis</name>
    <dbReference type="NCBI Taxonomy" id="254788"/>
    <lineage>
        <taxon>Bacteria</taxon>
        <taxon>Bacillati</taxon>
        <taxon>Actinomycetota</taxon>
        <taxon>Actinomycetes</taxon>
        <taxon>Micrococcales</taxon>
        <taxon>Micrococcaceae</taxon>
        <taxon>Paeniglutamicibacter</taxon>
    </lineage>
</organism>
<proteinExistence type="predicted"/>
<accession>A0ABS4XJ26</accession>
<dbReference type="SUPFAM" id="SSF51556">
    <property type="entry name" value="Metallo-dependent hydrolases"/>
    <property type="match status" value="1"/>
</dbReference>
<dbReference type="Gene3D" id="2.30.40.10">
    <property type="entry name" value="Urease, subunit C, domain 1"/>
    <property type="match status" value="1"/>
</dbReference>
<dbReference type="InterPro" id="IPR032466">
    <property type="entry name" value="Metal_Hydrolase"/>
</dbReference>
<evidence type="ECO:0000313" key="3">
    <source>
        <dbReference type="Proteomes" id="UP001296993"/>
    </source>
</evidence>